<dbReference type="AlphaFoldDB" id="B8CTR8"/>
<sequence length="231" mass="25623">MKKQACSKARFCIFNFYRVILTMLKRVLLLLTILLSCFIVTVMAKSSIEKPVSFIAVSGYKKHHLLVAKFDGIVNKMNIHAGQVIDGTQLMFSIFPLDPTLTVQQEFTLSHNTLVAKTYVRQGDKVARYQKIAKLANKLDLFMVGHIHRQDTAPLFIGKPVTVSLDPDGTPFAIKGKVIAFEHSESGPNIGVRVEIDFDITNCLKDSRCVNFLKPGVLAKVSIDAGAKTTL</sequence>
<accession>B8CTR8</accession>
<organism evidence="1 2">
    <name type="scientific">Shewanella piezotolerans (strain WP3 / JCM 13877)</name>
    <dbReference type="NCBI Taxonomy" id="225849"/>
    <lineage>
        <taxon>Bacteria</taxon>
        <taxon>Pseudomonadati</taxon>
        <taxon>Pseudomonadota</taxon>
        <taxon>Gammaproteobacteria</taxon>
        <taxon>Alteromonadales</taxon>
        <taxon>Shewanellaceae</taxon>
        <taxon>Shewanella</taxon>
    </lineage>
</organism>
<evidence type="ECO:0000313" key="1">
    <source>
        <dbReference type="EMBL" id="ACJ31312.1"/>
    </source>
</evidence>
<evidence type="ECO:0000313" key="2">
    <source>
        <dbReference type="Proteomes" id="UP000000753"/>
    </source>
</evidence>
<protein>
    <submittedName>
        <fullName evidence="1">Uncharacterized protein</fullName>
    </submittedName>
</protein>
<proteinExistence type="predicted"/>
<name>B8CTR8_SHEPW</name>
<dbReference type="HOGENOM" id="CLU_1199122_0_0_6"/>
<keyword evidence="2" id="KW-1185">Reference proteome</keyword>
<dbReference type="STRING" id="225849.swp_4676"/>
<dbReference type="EMBL" id="CP000472">
    <property type="protein sequence ID" value="ACJ31312.1"/>
    <property type="molecule type" value="Genomic_DNA"/>
</dbReference>
<dbReference type="Proteomes" id="UP000000753">
    <property type="component" value="Chromosome"/>
</dbReference>
<dbReference type="KEGG" id="swp:swp_4676"/>
<reference evidence="1 2" key="1">
    <citation type="journal article" date="2008" name="PLoS ONE">
        <title>Environmental adaptation: genomic analysis of the piezotolerant and psychrotolerant deep-sea iron reducing bacterium Shewanella piezotolerans WP3.</title>
        <authorList>
            <person name="Wang F."/>
            <person name="Wang J."/>
            <person name="Jian H."/>
            <person name="Zhang B."/>
            <person name="Li S."/>
            <person name="Wang F."/>
            <person name="Zeng X."/>
            <person name="Gao L."/>
            <person name="Bartlett D.H."/>
            <person name="Yu J."/>
            <person name="Hu S."/>
            <person name="Xiao X."/>
        </authorList>
    </citation>
    <scope>NUCLEOTIDE SEQUENCE [LARGE SCALE GENOMIC DNA]</scope>
    <source>
        <strain evidence="2">WP3 / JCM 13877</strain>
    </source>
</reference>
<gene>
    <name evidence="1" type="ordered locus">swp_4676</name>
</gene>